<gene>
    <name evidence="3" type="ORF">Tci_249225</name>
</gene>
<feature type="coiled-coil region" evidence="1">
    <location>
        <begin position="34"/>
        <end position="61"/>
    </location>
</feature>
<proteinExistence type="predicted"/>
<feature type="region of interest" description="Disordered" evidence="2">
    <location>
        <begin position="250"/>
        <end position="279"/>
    </location>
</feature>
<evidence type="ECO:0000256" key="2">
    <source>
        <dbReference type="SAM" id="MobiDB-lite"/>
    </source>
</evidence>
<evidence type="ECO:0000313" key="3">
    <source>
        <dbReference type="EMBL" id="GEW77249.1"/>
    </source>
</evidence>
<comment type="caution">
    <text evidence="3">The sequence shown here is derived from an EMBL/GenBank/DDBJ whole genome shotgun (WGS) entry which is preliminary data.</text>
</comment>
<dbReference type="EMBL" id="BKCJ010073246">
    <property type="protein sequence ID" value="GEW77249.1"/>
    <property type="molecule type" value="Genomic_DNA"/>
</dbReference>
<accession>A0A699GYE3</accession>
<reference evidence="3" key="1">
    <citation type="journal article" date="2019" name="Sci. Rep.">
        <title>Draft genome of Tanacetum cinerariifolium, the natural source of mosquito coil.</title>
        <authorList>
            <person name="Yamashiro T."/>
            <person name="Shiraishi A."/>
            <person name="Satake H."/>
            <person name="Nakayama K."/>
        </authorList>
    </citation>
    <scope>NUCLEOTIDE SEQUENCE</scope>
</reference>
<organism evidence="3">
    <name type="scientific">Tanacetum cinerariifolium</name>
    <name type="common">Dalmatian daisy</name>
    <name type="synonym">Chrysanthemum cinerariifolium</name>
    <dbReference type="NCBI Taxonomy" id="118510"/>
    <lineage>
        <taxon>Eukaryota</taxon>
        <taxon>Viridiplantae</taxon>
        <taxon>Streptophyta</taxon>
        <taxon>Embryophyta</taxon>
        <taxon>Tracheophyta</taxon>
        <taxon>Spermatophyta</taxon>
        <taxon>Magnoliopsida</taxon>
        <taxon>eudicotyledons</taxon>
        <taxon>Gunneridae</taxon>
        <taxon>Pentapetalae</taxon>
        <taxon>asterids</taxon>
        <taxon>campanulids</taxon>
        <taxon>Asterales</taxon>
        <taxon>Asteraceae</taxon>
        <taxon>Asteroideae</taxon>
        <taxon>Anthemideae</taxon>
        <taxon>Anthemidinae</taxon>
        <taxon>Tanacetum</taxon>
    </lineage>
</organism>
<evidence type="ECO:0000256" key="1">
    <source>
        <dbReference type="SAM" id="Coils"/>
    </source>
</evidence>
<sequence>MQTSHDAEEPATMPYDLPLLRVQSLGSVEGNLTLNELMVLCTKLSKRVEDLQSDLQQTKLTYGAAYTKLILRVKKLEHKVKTSQHKRRERVIDKNPSISLVQDEGTSWIQEDYEIQGRTSADTKILLDQKEPTELVEDLGSGEKGENKLVLSFLKDAKIAKQLQEAIAEAALAHDIDWNDPAVLRYHALQNRSFFVAKEVMKKSRFDLQQKQFAKEVSEKKDDSSSKPVRGSRKKTIAVKRIGAKLDEESDKRQKLKDVTKEATTEYEKEKEELRTDGSSSYHGNVQAFLRRIDKKDLNDLYSLVQERFQDHPLEGHDLLLWGDLRMIFVPDENDKQWMNQLD</sequence>
<feature type="compositionally biased region" description="Basic and acidic residues" evidence="2">
    <location>
        <begin position="250"/>
        <end position="276"/>
    </location>
</feature>
<keyword evidence="1" id="KW-0175">Coiled coil</keyword>
<dbReference type="AlphaFoldDB" id="A0A699GYE3"/>
<name>A0A699GYE3_TANCI</name>
<protein>
    <submittedName>
        <fullName evidence="3">Uncharacterized protein</fullName>
    </submittedName>
</protein>